<organism evidence="2 3">
    <name type="scientific">Lachnoclostridium phytofermentans</name>
    <dbReference type="NCBI Taxonomy" id="66219"/>
    <lineage>
        <taxon>Bacteria</taxon>
        <taxon>Bacillati</taxon>
        <taxon>Bacillota</taxon>
        <taxon>Clostridia</taxon>
        <taxon>Lachnospirales</taxon>
        <taxon>Lachnospiraceae</taxon>
    </lineage>
</organism>
<dbReference type="Pfam" id="PF00583">
    <property type="entry name" value="Acetyltransf_1"/>
    <property type="match status" value="1"/>
</dbReference>
<reference evidence="2 3" key="1">
    <citation type="journal article" date="2018" name="Nat. Biotechnol.">
        <title>A standardized bacterial taxonomy based on genome phylogeny substantially revises the tree of life.</title>
        <authorList>
            <person name="Parks D.H."/>
            <person name="Chuvochina M."/>
            <person name="Waite D.W."/>
            <person name="Rinke C."/>
            <person name="Skarshewski A."/>
            <person name="Chaumeil P.A."/>
            <person name="Hugenholtz P."/>
        </authorList>
    </citation>
    <scope>NUCLEOTIDE SEQUENCE [LARGE SCALE GENOMIC DNA]</scope>
    <source>
        <strain evidence="2">UBA11728</strain>
    </source>
</reference>
<dbReference type="EMBL" id="DPVV01000110">
    <property type="protein sequence ID" value="HCL01389.1"/>
    <property type="molecule type" value="Genomic_DNA"/>
</dbReference>
<evidence type="ECO:0000259" key="1">
    <source>
        <dbReference type="PROSITE" id="PS51186"/>
    </source>
</evidence>
<dbReference type="Proteomes" id="UP000262969">
    <property type="component" value="Unassembled WGS sequence"/>
</dbReference>
<feature type="domain" description="N-acetyltransferase" evidence="1">
    <location>
        <begin position="98"/>
        <end position="238"/>
    </location>
</feature>
<dbReference type="PROSITE" id="PS51186">
    <property type="entry name" value="GNAT"/>
    <property type="match status" value="1"/>
</dbReference>
<protein>
    <recommendedName>
        <fullName evidence="1">N-acetyltransferase domain-containing protein</fullName>
    </recommendedName>
</protein>
<dbReference type="CDD" id="cd04301">
    <property type="entry name" value="NAT_SF"/>
    <property type="match status" value="1"/>
</dbReference>
<comment type="caution">
    <text evidence="2">The sequence shown here is derived from an EMBL/GenBank/DDBJ whole genome shotgun (WGS) entry which is preliminary data.</text>
</comment>
<proteinExistence type="predicted"/>
<dbReference type="Gene3D" id="3.40.630.30">
    <property type="match status" value="1"/>
</dbReference>
<dbReference type="GO" id="GO:0016747">
    <property type="term" value="F:acyltransferase activity, transferring groups other than amino-acyl groups"/>
    <property type="evidence" value="ECO:0007669"/>
    <property type="project" value="InterPro"/>
</dbReference>
<sequence length="238" mass="28159">MSALFFSCIYKGKLRIHIVFTEDTDIYNDQIDILIRESVNISGLIDGKIWICNNNYKITEYLLRNYNMTADSEKFFYESYEMFMPRAKFTNQFDSGLLEVRPYQEDYIDDYLLLLSDSMSFKIPPYDYINSKEHFLNEFKLLKEKNTFEAFWMDDKLVGVYWLAGTEIDHLAVAADYQRSGYGAQILTRAIEVVFQNPDIDCAWLLVVGWNSKAFNFYKKYGLKVKTMYKVPYNNHIN</sequence>
<dbReference type="AlphaFoldDB" id="A0A3D2X2L2"/>
<gene>
    <name evidence="2" type="ORF">DHW61_03075</name>
</gene>
<dbReference type="SUPFAM" id="SSF55729">
    <property type="entry name" value="Acyl-CoA N-acyltransferases (Nat)"/>
    <property type="match status" value="1"/>
</dbReference>
<dbReference type="InterPro" id="IPR000182">
    <property type="entry name" value="GNAT_dom"/>
</dbReference>
<evidence type="ECO:0000313" key="2">
    <source>
        <dbReference type="EMBL" id="HCL01389.1"/>
    </source>
</evidence>
<evidence type="ECO:0000313" key="3">
    <source>
        <dbReference type="Proteomes" id="UP000262969"/>
    </source>
</evidence>
<dbReference type="InterPro" id="IPR016181">
    <property type="entry name" value="Acyl_CoA_acyltransferase"/>
</dbReference>
<name>A0A3D2X2L2_9FIRM</name>
<accession>A0A3D2X2L2</accession>